<dbReference type="InterPro" id="IPR046863">
    <property type="entry name" value="MbnP-like_dom"/>
</dbReference>
<sequence length="279" mass="30392">MKKFRNIILALTVSSLALVSCNRDDEAEFSANDKNNLTLKFENTIDNVGTITVGQTVLTSSSGQKHTFTSLKYIVSNVVLIKTDGTEVKYNYDDPDKGAFIVDQATTATSSNFVLSDIPAGDYKQVRFGLGISPKAFTLGQAGQASFWDKAKASSMSWSWASGYKFANFEGNFGDTSGSAPIVANKFQFHSGNIGDPTVSATPNVYKEITLTLPSNAKVRKNIAPQIHIMASINKFLSGKNKIVLDDTNKIGMHPTKPLVAQGVENMTEMFYIDHVHND</sequence>
<dbReference type="PROSITE" id="PS51257">
    <property type="entry name" value="PROKAR_LIPOPROTEIN"/>
    <property type="match status" value="1"/>
</dbReference>
<dbReference type="Proteomes" id="UP000620064">
    <property type="component" value="Unassembled WGS sequence"/>
</dbReference>
<evidence type="ECO:0000259" key="2">
    <source>
        <dbReference type="Pfam" id="PF20243"/>
    </source>
</evidence>
<protein>
    <recommendedName>
        <fullName evidence="2">Copper-binding protein MbnP-like domain-containing protein</fullName>
    </recommendedName>
</protein>
<comment type="caution">
    <text evidence="3">The sequence shown here is derived from an EMBL/GenBank/DDBJ whole genome shotgun (WGS) entry which is preliminary data.</text>
</comment>
<keyword evidence="1" id="KW-0732">Signal</keyword>
<evidence type="ECO:0000313" key="3">
    <source>
        <dbReference type="EMBL" id="GGP03888.1"/>
    </source>
</evidence>
<reference evidence="4" key="1">
    <citation type="journal article" date="2019" name="Int. J. Syst. Evol. Microbiol.">
        <title>The Global Catalogue of Microorganisms (GCM) 10K type strain sequencing project: providing services to taxonomists for standard genome sequencing and annotation.</title>
        <authorList>
            <consortium name="The Broad Institute Genomics Platform"/>
            <consortium name="The Broad Institute Genome Sequencing Center for Infectious Disease"/>
            <person name="Wu L."/>
            <person name="Ma J."/>
        </authorList>
    </citation>
    <scope>NUCLEOTIDE SEQUENCE [LARGE SCALE GENOMIC DNA]</scope>
    <source>
        <strain evidence="4">CGMCC 1.7656</strain>
    </source>
</reference>
<dbReference type="RefSeq" id="WP_188617359.1">
    <property type="nucleotide sequence ID" value="NZ_BMLV01000002.1"/>
</dbReference>
<feature type="signal peptide" evidence="1">
    <location>
        <begin position="1"/>
        <end position="19"/>
    </location>
</feature>
<name>A0ABQ2NIT2_9FLAO</name>
<keyword evidence="4" id="KW-1185">Reference proteome</keyword>
<feature type="chain" id="PRO_5045394218" description="Copper-binding protein MbnP-like domain-containing protein" evidence="1">
    <location>
        <begin position="20"/>
        <end position="279"/>
    </location>
</feature>
<proteinExistence type="predicted"/>
<accession>A0ABQ2NIT2</accession>
<organism evidence="3 4">
    <name type="scientific">Cloacibacterium rupense</name>
    <dbReference type="NCBI Taxonomy" id="517423"/>
    <lineage>
        <taxon>Bacteria</taxon>
        <taxon>Pseudomonadati</taxon>
        <taxon>Bacteroidota</taxon>
        <taxon>Flavobacteriia</taxon>
        <taxon>Flavobacteriales</taxon>
        <taxon>Weeksellaceae</taxon>
    </lineage>
</organism>
<dbReference type="Pfam" id="PF20243">
    <property type="entry name" value="MbnP"/>
    <property type="match status" value="1"/>
</dbReference>
<evidence type="ECO:0000256" key="1">
    <source>
        <dbReference type="SAM" id="SignalP"/>
    </source>
</evidence>
<feature type="domain" description="Copper-binding protein MbnP-like" evidence="2">
    <location>
        <begin position="35"/>
        <end position="249"/>
    </location>
</feature>
<gene>
    <name evidence="3" type="ORF">GCM10010992_14010</name>
</gene>
<dbReference type="EMBL" id="BMLV01000002">
    <property type="protein sequence ID" value="GGP03888.1"/>
    <property type="molecule type" value="Genomic_DNA"/>
</dbReference>
<evidence type="ECO:0000313" key="4">
    <source>
        <dbReference type="Proteomes" id="UP000620064"/>
    </source>
</evidence>